<keyword evidence="5" id="KW-1185">Reference proteome</keyword>
<feature type="repeat" description="ANK" evidence="3">
    <location>
        <begin position="75"/>
        <end position="110"/>
    </location>
</feature>
<reference evidence="4 5" key="1">
    <citation type="submission" date="2015-05" db="EMBL/GenBank/DDBJ databases">
        <title>Distinctive expansion of gene families associated with plant cell wall degradation and secondary metabolism in the genomes of grapevine trunk pathogens.</title>
        <authorList>
            <person name="Lawrence D.P."/>
            <person name="Travadon R."/>
            <person name="Rolshausen P.E."/>
            <person name="Baumgartner K."/>
        </authorList>
    </citation>
    <scope>NUCLEOTIDE SEQUENCE [LARGE SCALE GENOMIC DNA]</scope>
    <source>
        <strain evidence="4">UCRPC4</strain>
    </source>
</reference>
<name>A0A0G2EP94_PHACM</name>
<dbReference type="GO" id="GO:0044183">
    <property type="term" value="F:protein folding chaperone"/>
    <property type="evidence" value="ECO:0007669"/>
    <property type="project" value="EnsemblFungi"/>
</dbReference>
<keyword evidence="4" id="KW-0647">Proteasome</keyword>
<evidence type="ECO:0000256" key="3">
    <source>
        <dbReference type="PROSITE-ProRule" id="PRU00023"/>
    </source>
</evidence>
<feature type="repeat" description="ANK" evidence="3">
    <location>
        <begin position="178"/>
        <end position="210"/>
    </location>
</feature>
<comment type="caution">
    <text evidence="4">The sequence shown here is derived from an EMBL/GenBank/DDBJ whole genome shotgun (WGS) entry which is preliminary data.</text>
</comment>
<protein>
    <submittedName>
        <fullName evidence="4">Putative proteasome regulatory particle subunit</fullName>
    </submittedName>
</protein>
<dbReference type="GO" id="GO:0000502">
    <property type="term" value="C:proteasome complex"/>
    <property type="evidence" value="ECO:0007669"/>
    <property type="project" value="UniProtKB-KW"/>
</dbReference>
<feature type="repeat" description="ANK" evidence="3">
    <location>
        <begin position="111"/>
        <end position="143"/>
    </location>
</feature>
<dbReference type="PROSITE" id="PS50297">
    <property type="entry name" value="ANK_REP_REGION"/>
    <property type="match status" value="2"/>
</dbReference>
<sequence length="240" mass="26069">MDEQDSKFAIHAASRDGKTSLVESLLNANPKLSALVDDDGRLPIHWACAYNHLPIINLLMNIRRPPFDPDVTDASGWTPLMISCSLPNGDGSEAVNLLLSKDADPNLKTNGGQTALHFATSKQNLDICRTLLANKAVARTKDKRGQLPLHRAAAIGNVPILRLLLKEGKSPLDATDIDGSTALHHAISEGHGDIAIELMKAGADITKKDWEDRLAIELVPDSKVRKYIIQQAEKEGIDLP</sequence>
<dbReference type="OrthoDB" id="539213at2759"/>
<dbReference type="GO" id="GO:0005634">
    <property type="term" value="C:nucleus"/>
    <property type="evidence" value="ECO:0007669"/>
    <property type="project" value="EnsemblFungi"/>
</dbReference>
<dbReference type="SUPFAM" id="SSF48403">
    <property type="entry name" value="Ankyrin repeat"/>
    <property type="match status" value="1"/>
</dbReference>
<evidence type="ECO:0000313" key="5">
    <source>
        <dbReference type="Proteomes" id="UP000053317"/>
    </source>
</evidence>
<dbReference type="GO" id="GO:0070682">
    <property type="term" value="P:proteasome regulatory particle assembly"/>
    <property type="evidence" value="ECO:0007669"/>
    <property type="project" value="EnsemblFungi"/>
</dbReference>
<dbReference type="Gene3D" id="1.25.40.20">
    <property type="entry name" value="Ankyrin repeat-containing domain"/>
    <property type="match status" value="1"/>
</dbReference>
<evidence type="ECO:0000256" key="2">
    <source>
        <dbReference type="ARBA" id="ARBA00023043"/>
    </source>
</evidence>
<gene>
    <name evidence="4" type="ORF">UCRPC4_g02729</name>
</gene>
<dbReference type="Pfam" id="PF12796">
    <property type="entry name" value="Ank_2"/>
    <property type="match status" value="3"/>
</dbReference>
<dbReference type="InterPro" id="IPR036770">
    <property type="entry name" value="Ankyrin_rpt-contain_sf"/>
</dbReference>
<dbReference type="SMART" id="SM00248">
    <property type="entry name" value="ANK"/>
    <property type="match status" value="6"/>
</dbReference>
<accession>A0A0G2EP94</accession>
<proteinExistence type="predicted"/>
<reference evidence="4 5" key="2">
    <citation type="submission" date="2015-05" db="EMBL/GenBank/DDBJ databases">
        <authorList>
            <person name="Morales-Cruz A."/>
            <person name="Amrine K.C."/>
            <person name="Cantu D."/>
        </authorList>
    </citation>
    <scope>NUCLEOTIDE SEQUENCE [LARGE SCALE GENOMIC DNA]</scope>
    <source>
        <strain evidence="4">UCRPC4</strain>
    </source>
</reference>
<dbReference type="PANTHER" id="PTHR24171:SF11">
    <property type="entry name" value="26S PROTEASOME NON-ATPASE REGULATORY SUBUNIT 10"/>
    <property type="match status" value="1"/>
</dbReference>
<dbReference type="GO" id="GO:1904855">
    <property type="term" value="F:proteasome regulatory particle binding"/>
    <property type="evidence" value="ECO:0007669"/>
    <property type="project" value="EnsemblFungi"/>
</dbReference>
<keyword evidence="2 3" id="KW-0040">ANK repeat</keyword>
<dbReference type="GO" id="GO:0004842">
    <property type="term" value="F:ubiquitin-protein transferase activity"/>
    <property type="evidence" value="ECO:0007669"/>
    <property type="project" value="TreeGrafter"/>
</dbReference>
<dbReference type="Proteomes" id="UP000053317">
    <property type="component" value="Unassembled WGS sequence"/>
</dbReference>
<dbReference type="InterPro" id="IPR002110">
    <property type="entry name" value="Ankyrin_rpt"/>
</dbReference>
<evidence type="ECO:0000256" key="1">
    <source>
        <dbReference type="ARBA" id="ARBA00022737"/>
    </source>
</evidence>
<dbReference type="GO" id="GO:0005829">
    <property type="term" value="C:cytosol"/>
    <property type="evidence" value="ECO:0007669"/>
    <property type="project" value="EnsemblFungi"/>
</dbReference>
<feature type="repeat" description="ANK" evidence="3">
    <location>
        <begin position="144"/>
        <end position="168"/>
    </location>
</feature>
<dbReference type="PANTHER" id="PTHR24171">
    <property type="entry name" value="ANKYRIN REPEAT DOMAIN-CONTAINING PROTEIN 39-RELATED"/>
    <property type="match status" value="1"/>
</dbReference>
<dbReference type="EMBL" id="LCWF01000064">
    <property type="protein sequence ID" value="KKY23916.1"/>
    <property type="molecule type" value="Genomic_DNA"/>
</dbReference>
<dbReference type="PROSITE" id="PS50088">
    <property type="entry name" value="ANK_REPEAT"/>
    <property type="match status" value="4"/>
</dbReference>
<dbReference type="AlphaFoldDB" id="A0A0G2EP94"/>
<dbReference type="GO" id="GO:0085020">
    <property type="term" value="P:protein K6-linked ubiquitination"/>
    <property type="evidence" value="ECO:0007669"/>
    <property type="project" value="TreeGrafter"/>
</dbReference>
<keyword evidence="1" id="KW-0677">Repeat</keyword>
<evidence type="ECO:0000313" key="4">
    <source>
        <dbReference type="EMBL" id="KKY23916.1"/>
    </source>
</evidence>
<organism evidence="4 5">
    <name type="scientific">Phaeomoniella chlamydospora</name>
    <name type="common">Phaeoacremonium chlamydosporum</name>
    <dbReference type="NCBI Taxonomy" id="158046"/>
    <lineage>
        <taxon>Eukaryota</taxon>
        <taxon>Fungi</taxon>
        <taxon>Dikarya</taxon>
        <taxon>Ascomycota</taxon>
        <taxon>Pezizomycotina</taxon>
        <taxon>Eurotiomycetes</taxon>
        <taxon>Chaetothyriomycetidae</taxon>
        <taxon>Phaeomoniellales</taxon>
        <taxon>Phaeomoniellaceae</taxon>
        <taxon>Phaeomoniella</taxon>
    </lineage>
</organism>